<evidence type="ECO:0000256" key="4">
    <source>
        <dbReference type="ARBA" id="ARBA00022912"/>
    </source>
</evidence>
<dbReference type="InterPro" id="IPR015655">
    <property type="entry name" value="PP2C"/>
</dbReference>
<keyword evidence="2" id="KW-0479">Metal-binding</keyword>
<dbReference type="SMART" id="SM00332">
    <property type="entry name" value="PP2Cc"/>
    <property type="match status" value="1"/>
</dbReference>
<dbReference type="InterPro" id="IPR000222">
    <property type="entry name" value="PP2C_BS"/>
</dbReference>
<dbReference type="GO" id="GO:0046872">
    <property type="term" value="F:metal ion binding"/>
    <property type="evidence" value="ECO:0007669"/>
    <property type="project" value="UniProtKB-KW"/>
</dbReference>
<keyword evidence="3 5" id="KW-0378">Hydrolase</keyword>
<feature type="compositionally biased region" description="Basic residues" evidence="6">
    <location>
        <begin position="36"/>
        <end position="45"/>
    </location>
</feature>
<dbReference type="Proteomes" id="UP000789595">
    <property type="component" value="Unassembled WGS sequence"/>
</dbReference>
<feature type="region of interest" description="Disordered" evidence="6">
    <location>
        <begin position="1"/>
        <end position="70"/>
    </location>
</feature>
<dbReference type="EMBL" id="CAKKNE010000006">
    <property type="protein sequence ID" value="CAH0379170.1"/>
    <property type="molecule type" value="Genomic_DNA"/>
</dbReference>
<dbReference type="GO" id="GO:0004722">
    <property type="term" value="F:protein serine/threonine phosphatase activity"/>
    <property type="evidence" value="ECO:0007669"/>
    <property type="project" value="InterPro"/>
</dbReference>
<dbReference type="GO" id="GO:0016020">
    <property type="term" value="C:membrane"/>
    <property type="evidence" value="ECO:0007669"/>
    <property type="project" value="UniProtKB-SubCell"/>
</dbReference>
<comment type="caution">
    <text evidence="8">The sequence shown here is derived from an EMBL/GenBank/DDBJ whole genome shotgun (WGS) entry which is preliminary data.</text>
</comment>
<keyword evidence="4 5" id="KW-0904">Protein phosphatase</keyword>
<dbReference type="InterPro" id="IPR001932">
    <property type="entry name" value="PPM-type_phosphatase-like_dom"/>
</dbReference>
<evidence type="ECO:0000313" key="9">
    <source>
        <dbReference type="Proteomes" id="UP000789595"/>
    </source>
</evidence>
<name>A0A8J2T2A4_9STRA</name>
<accession>A0A8J2T2A4</accession>
<keyword evidence="9" id="KW-1185">Reference proteome</keyword>
<dbReference type="PROSITE" id="PS51746">
    <property type="entry name" value="PPM_2"/>
    <property type="match status" value="1"/>
</dbReference>
<dbReference type="SMART" id="SM00331">
    <property type="entry name" value="PP2C_SIG"/>
    <property type="match status" value="1"/>
</dbReference>
<reference evidence="8" key="1">
    <citation type="submission" date="2021-11" db="EMBL/GenBank/DDBJ databases">
        <authorList>
            <consortium name="Genoscope - CEA"/>
            <person name="William W."/>
        </authorList>
    </citation>
    <scope>NUCLEOTIDE SEQUENCE</scope>
</reference>
<evidence type="ECO:0000256" key="3">
    <source>
        <dbReference type="ARBA" id="ARBA00022801"/>
    </source>
</evidence>
<comment type="subcellular location">
    <subcellularLocation>
        <location evidence="1">Membrane</location>
        <topology evidence="1">Peripheral membrane protein</topology>
    </subcellularLocation>
</comment>
<evidence type="ECO:0000256" key="2">
    <source>
        <dbReference type="ARBA" id="ARBA00022723"/>
    </source>
</evidence>
<evidence type="ECO:0000313" key="8">
    <source>
        <dbReference type="EMBL" id="CAH0379170.1"/>
    </source>
</evidence>
<gene>
    <name evidence="8" type="ORF">PECAL_6P07720</name>
</gene>
<protein>
    <recommendedName>
        <fullName evidence="7">PPM-type phosphatase domain-containing protein</fullName>
    </recommendedName>
</protein>
<dbReference type="AlphaFoldDB" id="A0A8J2T2A4"/>
<evidence type="ECO:0000256" key="5">
    <source>
        <dbReference type="RuleBase" id="RU003465"/>
    </source>
</evidence>
<proteinExistence type="inferred from homology"/>
<evidence type="ECO:0000256" key="6">
    <source>
        <dbReference type="SAM" id="MobiDB-lite"/>
    </source>
</evidence>
<evidence type="ECO:0000259" key="7">
    <source>
        <dbReference type="PROSITE" id="PS51746"/>
    </source>
</evidence>
<organism evidence="8 9">
    <name type="scientific">Pelagomonas calceolata</name>
    <dbReference type="NCBI Taxonomy" id="35677"/>
    <lineage>
        <taxon>Eukaryota</taxon>
        <taxon>Sar</taxon>
        <taxon>Stramenopiles</taxon>
        <taxon>Ochrophyta</taxon>
        <taxon>Pelagophyceae</taxon>
        <taxon>Pelagomonadales</taxon>
        <taxon>Pelagomonadaceae</taxon>
        <taxon>Pelagomonas</taxon>
    </lineage>
</organism>
<dbReference type="OrthoDB" id="10264738at2759"/>
<feature type="domain" description="PPM-type phosphatase" evidence="7">
    <location>
        <begin position="103"/>
        <end position="376"/>
    </location>
</feature>
<dbReference type="PANTHER" id="PTHR47992">
    <property type="entry name" value="PROTEIN PHOSPHATASE"/>
    <property type="match status" value="1"/>
</dbReference>
<evidence type="ECO:0000256" key="1">
    <source>
        <dbReference type="ARBA" id="ARBA00004170"/>
    </source>
</evidence>
<dbReference type="InterPro" id="IPR036457">
    <property type="entry name" value="PPM-type-like_dom_sf"/>
</dbReference>
<dbReference type="Pfam" id="PF00481">
    <property type="entry name" value="PP2C"/>
    <property type="match status" value="1"/>
</dbReference>
<comment type="similarity">
    <text evidence="5">Belongs to the PP2C family.</text>
</comment>
<dbReference type="PROSITE" id="PS01032">
    <property type="entry name" value="PPM_1"/>
    <property type="match status" value="1"/>
</dbReference>
<dbReference type="CDD" id="cd00143">
    <property type="entry name" value="PP2Cc"/>
    <property type="match status" value="1"/>
</dbReference>
<dbReference type="SUPFAM" id="SSF81606">
    <property type="entry name" value="PP2C-like"/>
    <property type="match status" value="1"/>
</dbReference>
<dbReference type="Gene3D" id="3.60.40.10">
    <property type="entry name" value="PPM-type phosphatase domain"/>
    <property type="match status" value="1"/>
</dbReference>
<sequence length="510" mass="55171">MVPAPLNPARLKQMKAEAQTGDPLSGVPPGTDAYPKKRSRRRSIGKKPDSNTETLVQRPPQGSREHRRSRDISYAASEIYEPDWALSPFPSNIVGTFSCHGIEPSYFTDGAMAKINQDRGCVVQPYGEDPRRALFAVYDGHGEHGQEVSQFAMEYIRDNLHKHPSFSTDLPVALKTTFLACDLAMKKDPTVRCKHSGTTAVVAVLVDKTLTLASAGDSRAVLATKKGSKIIAKDLTVDHNPDVPEEQARIEAAGGFVKPRTKEGFSARVYLNANFTQVGLAMSRSLGDRCVKHVGVIADPAISTYTLTNNDVFFIVASDGIWEFIQSKNAVDLCKDLVQKDDATGACRELILEAAAKWNEEEGDYRDDITCMVVRVNPLDHAAADLAYLPAAADELEHQAGNRQRTSNRKVGSGKKTVLLDTKGAGTIDTAGVDTTGDGTADTFYPAEKVDGNVVVHTDMARKASNFIGGNKNASSAQKKAFADKQKQLAALAAKVDASIEPDGESYEDD</sequence>